<evidence type="ECO:0000259" key="4">
    <source>
        <dbReference type="PROSITE" id="PS51766"/>
    </source>
</evidence>
<dbReference type="PROSITE" id="PS50222">
    <property type="entry name" value="EF_HAND_2"/>
    <property type="match status" value="1"/>
</dbReference>
<dbReference type="EMBL" id="MGAV01000005">
    <property type="protein sequence ID" value="OGK55388.1"/>
    <property type="molecule type" value="Genomic_DNA"/>
</dbReference>
<dbReference type="InterPro" id="IPR002105">
    <property type="entry name" value="Dockerin_1_rpt"/>
</dbReference>
<keyword evidence="2" id="KW-0472">Membrane</keyword>
<proteinExistence type="predicted"/>
<comment type="caution">
    <text evidence="5">The sequence shown here is derived from an EMBL/GenBank/DDBJ whole genome shotgun (WGS) entry which is preliminary data.</text>
</comment>
<dbReference type="PROSITE" id="PS00018">
    <property type="entry name" value="EF_HAND_1"/>
    <property type="match status" value="1"/>
</dbReference>
<dbReference type="GO" id="GO:0005509">
    <property type="term" value="F:calcium ion binding"/>
    <property type="evidence" value="ECO:0007669"/>
    <property type="project" value="InterPro"/>
</dbReference>
<feature type="domain" description="Dockerin" evidence="4">
    <location>
        <begin position="1434"/>
        <end position="1499"/>
    </location>
</feature>
<accession>A0A1F7JIF7</accession>
<gene>
    <name evidence="5" type="ORF">A3H78_01295</name>
</gene>
<feature type="domain" description="EF-hand" evidence="3">
    <location>
        <begin position="1474"/>
        <end position="1496"/>
    </location>
</feature>
<dbReference type="SUPFAM" id="SSF63446">
    <property type="entry name" value="Type I dockerin domain"/>
    <property type="match status" value="1"/>
</dbReference>
<dbReference type="Proteomes" id="UP000177418">
    <property type="component" value="Unassembled WGS sequence"/>
</dbReference>
<dbReference type="GO" id="GO:0000272">
    <property type="term" value="P:polysaccharide catabolic process"/>
    <property type="evidence" value="ECO:0007669"/>
    <property type="project" value="InterPro"/>
</dbReference>
<sequence length="1499" mass="163495">MKINNRRGELTTILTIATGVFMLIGFVLGNAINTRVKTIPSAATRTYCGESCSYHTGAPKKESGVTLKCVDKSLVCPNNKGGADVWWDVDQNNVKGTICSGLRPTYCTGGRGIEGDGCSKNGECSTGLVCNMKTKACVKSSDYKEIPSVQASLSLTSRQTQYNSVTFRLYAGAEDRKSPNLINDGSGTGNTKIFGYTFSNLDNTKNYSMDTIISQNSQVVQKQTKQVQTASVNFVIDLDPPPSPTVTIPPLPSPTVTKTPTTTANPAPTTTLAPTNQPTITSIPDTINPTQSTCYFRPVSFVREKVMGIYDGPFLEDASKNNTNWGTINLATPEKIARFGTPSNGQYGIDVNLEPGTDRIASVRLIYDEARYDIVEKKCEGSGCPTDLGPSGSKDDLAVASNLPVKCNLDYHYGWYLAKKSGCPFEARTQVQDEIGKPINISEKDKEKWGTASYKIGNSEPSAMQSTFKQFQQGSSDYIVKENDFLSNESRGQYNIKLFYPEAQYELVNKFCQQWNTGNGKISGCPYDFNLGDPKNIAQNLTVDCNNSVRYGWILKKKPAGTLNFKVELSAGGDLSKNILLNTSDPGIDDNDIGGTVTLTGLNNSYTNTFTYSAQNHTVNSMFEGIPVGQYSISYNINKRGVANVYINEVESEAWCKDEPNTRGKKKLKWKKEPSLIAETSLFNEVGQKIDNLIITDGKTSAARVVFNIGDKVAVTSHQACKDCGDDWKISNDNWPHGRYICHARGPKYNENCDATQQPSDFFRNCMGAGIPDPGPGSAGCWCTNTTDCSKSAGKVEVAPGQNYCRETADIICCIGGATPGSEMSNANKCCGSDSDCDNFFHDGSKCTGENKDCGSGKKCVLPPTPMPRGGARSPTEEPNPSPGFCRRATFNDVDFNAANDCTCGGTANCKLAGSGKIYAQAKSLALFDSEIKSTGSADFLADDVPFRYEIFLPSQAAILQIKSLSVQTADLRSKTIPLMNWFRGIPLDRDLSSMEPLVYDISSSELKDIKPPKDMPLTDFIKDGTITYNCTMQDRPPGNCCSDVQRAGGGECSVSLIKNVAAGNQNGRFNTYINNPNPPPYINGLVTACRTANQYCLNHPFGCFNSRDLTPMSGNCLSPGVKILCQNLADECIRRIDITRQAVIDAMQQSVDAVVNKYNKIFSEPCISLGLTGINSSSKIVKLIKVVRKVGGDIDILFDSGQIKDEIRAYIANDLDGNGGALADVINFGNMPLDPNLNDLTNTLRNGHIKWKALNMKLLKWSAEKFELVSLKNLLNVKGWVDVIISTIRDVPRCISEIPQIPGAIAQIIQGITAAINGDADAMGVLYVNPPPNSPNIIKEVKIDWCEQGTTICDSQTLKIDPTTNPLNNQKILPFILSSKKVTTQKAVYEISCQLHFTDGKSQDCPEKYTVKPDESLSIRLNVDKSGIRQNRLTGIKGDFNKDEEVNTLDYSMMTKRITASKLLEQNENVTNDLNGDGKIDILDLSMMVNLLDTKVPW</sequence>
<keyword evidence="2" id="KW-0812">Transmembrane</keyword>
<dbReference type="InterPro" id="IPR002048">
    <property type="entry name" value="EF_hand_dom"/>
</dbReference>
<dbReference type="Pfam" id="PF00404">
    <property type="entry name" value="Dockerin_1"/>
    <property type="match status" value="1"/>
</dbReference>
<evidence type="ECO:0000313" key="5">
    <source>
        <dbReference type="EMBL" id="OGK55388.1"/>
    </source>
</evidence>
<dbReference type="Gene3D" id="1.10.1330.10">
    <property type="entry name" value="Dockerin domain"/>
    <property type="match status" value="1"/>
</dbReference>
<evidence type="ECO:0000256" key="2">
    <source>
        <dbReference type="SAM" id="Phobius"/>
    </source>
</evidence>
<feature type="transmembrane region" description="Helical" evidence="2">
    <location>
        <begin position="12"/>
        <end position="32"/>
    </location>
</feature>
<dbReference type="GO" id="GO:0004553">
    <property type="term" value="F:hydrolase activity, hydrolyzing O-glycosyl compounds"/>
    <property type="evidence" value="ECO:0007669"/>
    <property type="project" value="InterPro"/>
</dbReference>
<evidence type="ECO:0000313" key="6">
    <source>
        <dbReference type="Proteomes" id="UP000177418"/>
    </source>
</evidence>
<organism evidence="5 6">
    <name type="scientific">Candidatus Roizmanbacteria bacterium RIFCSPLOWO2_02_FULL_36_11</name>
    <dbReference type="NCBI Taxonomy" id="1802071"/>
    <lineage>
        <taxon>Bacteria</taxon>
        <taxon>Candidatus Roizmaniibacteriota</taxon>
    </lineage>
</organism>
<reference evidence="5 6" key="1">
    <citation type="journal article" date="2016" name="Nat. Commun.">
        <title>Thousands of microbial genomes shed light on interconnected biogeochemical processes in an aquifer system.</title>
        <authorList>
            <person name="Anantharaman K."/>
            <person name="Brown C.T."/>
            <person name="Hug L.A."/>
            <person name="Sharon I."/>
            <person name="Castelle C.J."/>
            <person name="Probst A.J."/>
            <person name="Thomas B.C."/>
            <person name="Singh A."/>
            <person name="Wilkins M.J."/>
            <person name="Karaoz U."/>
            <person name="Brodie E.L."/>
            <person name="Williams K.H."/>
            <person name="Hubbard S.S."/>
            <person name="Banfield J.F."/>
        </authorList>
    </citation>
    <scope>NUCLEOTIDE SEQUENCE [LARGE SCALE GENOMIC DNA]</scope>
</reference>
<dbReference type="PROSITE" id="PS51766">
    <property type="entry name" value="DOCKERIN"/>
    <property type="match status" value="1"/>
</dbReference>
<feature type="compositionally biased region" description="Low complexity" evidence="1">
    <location>
        <begin position="254"/>
        <end position="281"/>
    </location>
</feature>
<evidence type="ECO:0000256" key="1">
    <source>
        <dbReference type="SAM" id="MobiDB-lite"/>
    </source>
</evidence>
<dbReference type="CDD" id="cd14256">
    <property type="entry name" value="Dockerin_I"/>
    <property type="match status" value="1"/>
</dbReference>
<name>A0A1F7JIF7_9BACT</name>
<keyword evidence="2" id="KW-1133">Transmembrane helix</keyword>
<protein>
    <recommendedName>
        <fullName evidence="7">Dockerin domain-containing protein</fullName>
    </recommendedName>
</protein>
<dbReference type="InterPro" id="IPR018247">
    <property type="entry name" value="EF_Hand_1_Ca_BS"/>
</dbReference>
<feature type="region of interest" description="Disordered" evidence="1">
    <location>
        <begin position="241"/>
        <end position="285"/>
    </location>
</feature>
<evidence type="ECO:0008006" key="7">
    <source>
        <dbReference type="Google" id="ProtNLM"/>
    </source>
</evidence>
<feature type="compositionally biased region" description="Pro residues" evidence="1">
    <location>
        <begin position="241"/>
        <end position="253"/>
    </location>
</feature>
<dbReference type="InterPro" id="IPR036439">
    <property type="entry name" value="Dockerin_dom_sf"/>
</dbReference>
<dbReference type="InterPro" id="IPR016134">
    <property type="entry name" value="Dockerin_dom"/>
</dbReference>
<evidence type="ECO:0000259" key="3">
    <source>
        <dbReference type="PROSITE" id="PS50222"/>
    </source>
</evidence>